<protein>
    <submittedName>
        <fullName evidence="1">StAR-related lipid transfer protein like</fullName>
    </submittedName>
</protein>
<dbReference type="AlphaFoldDB" id="A0A2R6R395"/>
<dbReference type="EMBL" id="NKQK01000010">
    <property type="protein sequence ID" value="PSS19723.1"/>
    <property type="molecule type" value="Genomic_DNA"/>
</dbReference>
<proteinExistence type="predicted"/>
<name>A0A2R6R395_ACTCC</name>
<evidence type="ECO:0000313" key="2">
    <source>
        <dbReference type="Proteomes" id="UP000241394"/>
    </source>
</evidence>
<gene>
    <name evidence="1" type="ORF">CEY00_Acc11756</name>
</gene>
<sequence>MGFAVTHRDPTGASLTGSHRIGCERGMARRIEVDSSCGFSQNHGGSFLQIKKQLGFQRNTQFPVVPCSNRTHIFVDSDEQFDGVASENTNLARHNLNSQRLIQFRENSLLVFGKFKGSDSLSSQRSIRE</sequence>
<dbReference type="Proteomes" id="UP000241394">
    <property type="component" value="Chromosome LG10"/>
</dbReference>
<accession>A0A2R6R395</accession>
<comment type="caution">
    <text evidence="1">The sequence shown here is derived from an EMBL/GenBank/DDBJ whole genome shotgun (WGS) entry which is preliminary data.</text>
</comment>
<dbReference type="Gramene" id="PSS19723">
    <property type="protein sequence ID" value="PSS19723"/>
    <property type="gene ID" value="CEY00_Acc11756"/>
</dbReference>
<keyword evidence="2" id="KW-1185">Reference proteome</keyword>
<reference evidence="2" key="2">
    <citation type="journal article" date="2018" name="BMC Genomics">
        <title>A manually annotated Actinidia chinensis var. chinensis (kiwifruit) genome highlights the challenges associated with draft genomes and gene prediction in plants.</title>
        <authorList>
            <person name="Pilkington S.M."/>
            <person name="Crowhurst R."/>
            <person name="Hilario E."/>
            <person name="Nardozza S."/>
            <person name="Fraser L."/>
            <person name="Peng Y."/>
            <person name="Gunaseelan K."/>
            <person name="Simpson R."/>
            <person name="Tahir J."/>
            <person name="Deroles S.C."/>
            <person name="Templeton K."/>
            <person name="Luo Z."/>
            <person name="Davy M."/>
            <person name="Cheng C."/>
            <person name="McNeilage M."/>
            <person name="Scaglione D."/>
            <person name="Liu Y."/>
            <person name="Zhang Q."/>
            <person name="Datson P."/>
            <person name="De Silva N."/>
            <person name="Gardiner S.E."/>
            <person name="Bassett H."/>
            <person name="Chagne D."/>
            <person name="McCallum J."/>
            <person name="Dzierzon H."/>
            <person name="Deng C."/>
            <person name="Wang Y.Y."/>
            <person name="Barron L."/>
            <person name="Manako K."/>
            <person name="Bowen J."/>
            <person name="Foster T.M."/>
            <person name="Erridge Z.A."/>
            <person name="Tiffin H."/>
            <person name="Waite C.N."/>
            <person name="Davies K.M."/>
            <person name="Grierson E.P."/>
            <person name="Laing W.A."/>
            <person name="Kirk R."/>
            <person name="Chen X."/>
            <person name="Wood M."/>
            <person name="Montefiori M."/>
            <person name="Brummell D.A."/>
            <person name="Schwinn K.E."/>
            <person name="Catanach A."/>
            <person name="Fullerton C."/>
            <person name="Li D."/>
            <person name="Meiyalaghan S."/>
            <person name="Nieuwenhuizen N."/>
            <person name="Read N."/>
            <person name="Prakash R."/>
            <person name="Hunter D."/>
            <person name="Zhang H."/>
            <person name="McKenzie M."/>
            <person name="Knabel M."/>
            <person name="Harris A."/>
            <person name="Allan A.C."/>
            <person name="Gleave A."/>
            <person name="Chen A."/>
            <person name="Janssen B.J."/>
            <person name="Plunkett B."/>
            <person name="Ampomah-Dwamena C."/>
            <person name="Voogd C."/>
            <person name="Leif D."/>
            <person name="Lafferty D."/>
            <person name="Souleyre E.J.F."/>
            <person name="Varkonyi-Gasic E."/>
            <person name="Gambi F."/>
            <person name="Hanley J."/>
            <person name="Yao J.L."/>
            <person name="Cheung J."/>
            <person name="David K.M."/>
            <person name="Warren B."/>
            <person name="Marsh K."/>
            <person name="Snowden K.C."/>
            <person name="Lin-Wang K."/>
            <person name="Brian L."/>
            <person name="Martinez-Sanchez M."/>
            <person name="Wang M."/>
            <person name="Ileperuma N."/>
            <person name="Macnee N."/>
            <person name="Campin R."/>
            <person name="McAtee P."/>
            <person name="Drummond R.S.M."/>
            <person name="Espley R.V."/>
            <person name="Ireland H.S."/>
            <person name="Wu R."/>
            <person name="Atkinson R.G."/>
            <person name="Karunairetnam S."/>
            <person name="Bulley S."/>
            <person name="Chunkath S."/>
            <person name="Hanley Z."/>
            <person name="Storey R."/>
            <person name="Thrimawithana A.H."/>
            <person name="Thomson S."/>
            <person name="David C."/>
            <person name="Testolin R."/>
            <person name="Huang H."/>
            <person name="Hellens R.P."/>
            <person name="Schaffer R.J."/>
        </authorList>
    </citation>
    <scope>NUCLEOTIDE SEQUENCE [LARGE SCALE GENOMIC DNA]</scope>
    <source>
        <strain evidence="2">cv. Red5</strain>
    </source>
</reference>
<dbReference type="InParanoid" id="A0A2R6R395"/>
<reference evidence="1 2" key="1">
    <citation type="submission" date="2017-07" db="EMBL/GenBank/DDBJ databases">
        <title>An improved, manually edited Actinidia chinensis var. chinensis (kiwifruit) genome highlights the challenges associated with draft genomes and gene prediction in plants.</title>
        <authorList>
            <person name="Pilkington S."/>
            <person name="Crowhurst R."/>
            <person name="Hilario E."/>
            <person name="Nardozza S."/>
            <person name="Fraser L."/>
            <person name="Peng Y."/>
            <person name="Gunaseelan K."/>
            <person name="Simpson R."/>
            <person name="Tahir J."/>
            <person name="Deroles S."/>
            <person name="Templeton K."/>
            <person name="Luo Z."/>
            <person name="Davy M."/>
            <person name="Cheng C."/>
            <person name="Mcneilage M."/>
            <person name="Scaglione D."/>
            <person name="Liu Y."/>
            <person name="Zhang Q."/>
            <person name="Datson P."/>
            <person name="De Silva N."/>
            <person name="Gardiner S."/>
            <person name="Bassett H."/>
            <person name="Chagne D."/>
            <person name="Mccallum J."/>
            <person name="Dzierzon H."/>
            <person name="Deng C."/>
            <person name="Wang Y.-Y."/>
            <person name="Barron N."/>
            <person name="Manako K."/>
            <person name="Bowen J."/>
            <person name="Foster T."/>
            <person name="Erridge Z."/>
            <person name="Tiffin H."/>
            <person name="Waite C."/>
            <person name="Davies K."/>
            <person name="Grierson E."/>
            <person name="Laing W."/>
            <person name="Kirk R."/>
            <person name="Chen X."/>
            <person name="Wood M."/>
            <person name="Montefiori M."/>
            <person name="Brummell D."/>
            <person name="Schwinn K."/>
            <person name="Catanach A."/>
            <person name="Fullerton C."/>
            <person name="Li D."/>
            <person name="Meiyalaghan S."/>
            <person name="Nieuwenhuizen N."/>
            <person name="Read N."/>
            <person name="Prakash R."/>
            <person name="Hunter D."/>
            <person name="Zhang H."/>
            <person name="Mckenzie M."/>
            <person name="Knabel M."/>
            <person name="Harris A."/>
            <person name="Allan A."/>
            <person name="Chen A."/>
            <person name="Janssen B."/>
            <person name="Plunkett B."/>
            <person name="Dwamena C."/>
            <person name="Voogd C."/>
            <person name="Leif D."/>
            <person name="Lafferty D."/>
            <person name="Souleyre E."/>
            <person name="Varkonyi-Gasic E."/>
            <person name="Gambi F."/>
            <person name="Hanley J."/>
            <person name="Yao J.-L."/>
            <person name="Cheung J."/>
            <person name="David K."/>
            <person name="Warren B."/>
            <person name="Marsh K."/>
            <person name="Snowden K."/>
            <person name="Lin-Wang K."/>
            <person name="Brian L."/>
            <person name="Martinez-Sanchez M."/>
            <person name="Wang M."/>
            <person name="Ileperuma N."/>
            <person name="Macnee N."/>
            <person name="Campin R."/>
            <person name="Mcatee P."/>
            <person name="Drummond R."/>
            <person name="Espley R."/>
            <person name="Ireland H."/>
            <person name="Wu R."/>
            <person name="Atkinson R."/>
            <person name="Karunairetnam S."/>
            <person name="Bulley S."/>
            <person name="Chunkath S."/>
            <person name="Hanley Z."/>
            <person name="Storey R."/>
            <person name="Thrimawithana A."/>
            <person name="Thomson S."/>
            <person name="David C."/>
            <person name="Testolin R."/>
        </authorList>
    </citation>
    <scope>NUCLEOTIDE SEQUENCE [LARGE SCALE GENOMIC DNA]</scope>
    <source>
        <strain evidence="2">cv. Red5</strain>
        <tissue evidence="1">Young leaf</tissue>
    </source>
</reference>
<evidence type="ECO:0000313" key="1">
    <source>
        <dbReference type="EMBL" id="PSS19723.1"/>
    </source>
</evidence>
<organism evidence="1 2">
    <name type="scientific">Actinidia chinensis var. chinensis</name>
    <name type="common">Chinese soft-hair kiwi</name>
    <dbReference type="NCBI Taxonomy" id="1590841"/>
    <lineage>
        <taxon>Eukaryota</taxon>
        <taxon>Viridiplantae</taxon>
        <taxon>Streptophyta</taxon>
        <taxon>Embryophyta</taxon>
        <taxon>Tracheophyta</taxon>
        <taxon>Spermatophyta</taxon>
        <taxon>Magnoliopsida</taxon>
        <taxon>eudicotyledons</taxon>
        <taxon>Gunneridae</taxon>
        <taxon>Pentapetalae</taxon>
        <taxon>asterids</taxon>
        <taxon>Ericales</taxon>
        <taxon>Actinidiaceae</taxon>
        <taxon>Actinidia</taxon>
    </lineage>
</organism>